<protein>
    <submittedName>
        <fullName evidence="3">ABC transporter substrate-binding protein</fullName>
    </submittedName>
</protein>
<sequence length="299" mass="31112">MKALNAVIAVCASVMLATAALADEPLPQRWITAGGSLSEWVVELGGERHLVGVDSTSRHPASLTKLPSVGYQRQLAAEGILALRPDVVLGTEEMGPPPVLAQLRSAGVKVQSLSSQPELNSLHANLQYVGELLGDKGRAEQVFSAYQQRLAQQQAWLTDVQKKQSAPGVVILIGHAGASPMAGGRDTVADWLVAHAGGRNLATHEGYKALSTEALLGLNPDVVLIADRQLAGEAAQKALLSQNPALAATKAATEGRLLVIDPTLLVGGLGPRLPDALSEISALFYPGTTSVPSDAKSAL</sequence>
<dbReference type="EMBL" id="CP148074">
    <property type="protein sequence ID" value="WXL27019.1"/>
    <property type="molecule type" value="Genomic_DNA"/>
</dbReference>
<dbReference type="PANTHER" id="PTHR30535:SF4">
    <property type="entry name" value="HEMIN-BINDING PERIPLASMIC PROTEIN HMUT"/>
    <property type="match status" value="1"/>
</dbReference>
<keyword evidence="4" id="KW-1185">Reference proteome</keyword>
<dbReference type="InterPro" id="IPR050902">
    <property type="entry name" value="ABC_Transporter_SBP"/>
</dbReference>
<dbReference type="PROSITE" id="PS50983">
    <property type="entry name" value="FE_B12_PBP"/>
    <property type="match status" value="1"/>
</dbReference>
<proteinExistence type="predicted"/>
<dbReference type="InterPro" id="IPR002491">
    <property type="entry name" value="ABC_transptr_periplasmic_BD"/>
</dbReference>
<dbReference type="Proteomes" id="UP001476583">
    <property type="component" value="Chromosome"/>
</dbReference>
<dbReference type="Pfam" id="PF01497">
    <property type="entry name" value="Peripla_BP_2"/>
    <property type="match status" value="1"/>
</dbReference>
<dbReference type="PANTHER" id="PTHR30535">
    <property type="entry name" value="VITAMIN B12-BINDING PROTEIN"/>
    <property type="match status" value="1"/>
</dbReference>
<organism evidence="3 4">
    <name type="scientific">Ectopseudomonas mendocina</name>
    <name type="common">Pseudomonas mendocina</name>
    <dbReference type="NCBI Taxonomy" id="300"/>
    <lineage>
        <taxon>Bacteria</taxon>
        <taxon>Pseudomonadati</taxon>
        <taxon>Pseudomonadota</taxon>
        <taxon>Gammaproteobacteria</taxon>
        <taxon>Pseudomonadales</taxon>
        <taxon>Pseudomonadaceae</taxon>
        <taxon>Ectopseudomonas</taxon>
    </lineage>
</organism>
<dbReference type="SUPFAM" id="SSF53807">
    <property type="entry name" value="Helical backbone' metal receptor"/>
    <property type="match status" value="1"/>
</dbReference>
<evidence type="ECO:0000313" key="3">
    <source>
        <dbReference type="EMBL" id="WXL27019.1"/>
    </source>
</evidence>
<accession>A0ABZ2RS24</accession>
<keyword evidence="1" id="KW-0732">Signal</keyword>
<feature type="signal peptide" evidence="1">
    <location>
        <begin position="1"/>
        <end position="22"/>
    </location>
</feature>
<feature type="chain" id="PRO_5047078686" evidence="1">
    <location>
        <begin position="23"/>
        <end position="299"/>
    </location>
</feature>
<reference evidence="3 4" key="1">
    <citation type="submission" date="2024-03" db="EMBL/GenBank/DDBJ databases">
        <title>Complete genome of BD2.</title>
        <authorList>
            <person name="Cao G."/>
        </authorList>
    </citation>
    <scope>NUCLEOTIDE SEQUENCE [LARGE SCALE GENOMIC DNA]</scope>
    <source>
        <strain evidence="3 4">BD2</strain>
    </source>
</reference>
<dbReference type="Gene3D" id="3.40.50.1980">
    <property type="entry name" value="Nitrogenase molybdenum iron protein domain"/>
    <property type="match status" value="2"/>
</dbReference>
<evidence type="ECO:0000313" key="4">
    <source>
        <dbReference type="Proteomes" id="UP001476583"/>
    </source>
</evidence>
<gene>
    <name evidence="3" type="ORF">WG219_06055</name>
</gene>
<feature type="domain" description="Fe/B12 periplasmic-binding" evidence="2">
    <location>
        <begin position="29"/>
        <end position="288"/>
    </location>
</feature>
<name>A0ABZ2RS24_ECTME</name>
<evidence type="ECO:0000259" key="2">
    <source>
        <dbReference type="PROSITE" id="PS50983"/>
    </source>
</evidence>
<evidence type="ECO:0000256" key="1">
    <source>
        <dbReference type="SAM" id="SignalP"/>
    </source>
</evidence>